<name>A0A5B8M5A3_9MICO</name>
<dbReference type="PANTHER" id="PTHR43162">
    <property type="match status" value="1"/>
</dbReference>
<gene>
    <name evidence="2" type="ORF">FPZ11_11900</name>
</gene>
<accession>A0A5B8M5A3</accession>
<dbReference type="EMBL" id="CP042305">
    <property type="protein sequence ID" value="QDZ15371.1"/>
    <property type="molecule type" value="Genomic_DNA"/>
</dbReference>
<dbReference type="RefSeq" id="WP_146321186.1">
    <property type="nucleotide sequence ID" value="NZ_CP042305.1"/>
</dbReference>
<dbReference type="OrthoDB" id="5180065at2"/>
<dbReference type="Gene3D" id="3.40.50.720">
    <property type="entry name" value="NAD(P)-binding Rossmann-like Domain"/>
    <property type="match status" value="1"/>
</dbReference>
<sequence>MNTIAVTGATGQVGSALAAELSAAGHDVVGLARGIGSAPAESAGYRTRTADLDDVEGFARAVAGADAVFLLATGSHPDELVAKAVATGVRHFVLLSSQGAGTRPDAYATAAAYESAVRESGAGWTILRPSGFASNAFGWAESVRRNGAVFAPFGDVALPVIDPLDIAESAAAVLASPGDRVGEIYELTGPAAVTPREQTDAIAKAIGRSLDFAELSHDDALRTLSAVMPAAVAEATLGILGDPTESERTPSPDVRRLLGRPATSFADWATRNAGAFAPELAKA</sequence>
<evidence type="ECO:0000313" key="3">
    <source>
        <dbReference type="Proteomes" id="UP000320216"/>
    </source>
</evidence>
<protein>
    <submittedName>
        <fullName evidence="2">NAD-dependent epimerase/dehydratase family protein</fullName>
    </submittedName>
</protein>
<keyword evidence="3" id="KW-1185">Reference proteome</keyword>
<dbReference type="PANTHER" id="PTHR43162:SF1">
    <property type="entry name" value="PRESTALK A DIFFERENTIATION PROTEIN A"/>
    <property type="match status" value="1"/>
</dbReference>
<dbReference type="Pfam" id="PF13460">
    <property type="entry name" value="NAD_binding_10"/>
    <property type="match status" value="1"/>
</dbReference>
<dbReference type="InterPro" id="IPR016040">
    <property type="entry name" value="NAD(P)-bd_dom"/>
</dbReference>
<reference evidence="2 3" key="1">
    <citation type="submission" date="2019-07" db="EMBL/GenBank/DDBJ databases">
        <title>Full genome sequence of Humibacter sp. WJ7-1.</title>
        <authorList>
            <person name="Im W.-T."/>
        </authorList>
    </citation>
    <scope>NUCLEOTIDE SEQUENCE [LARGE SCALE GENOMIC DNA]</scope>
    <source>
        <strain evidence="2 3">WJ7-1</strain>
    </source>
</reference>
<organism evidence="2 3">
    <name type="scientific">Humibacter ginsenosidimutans</name>
    <dbReference type="NCBI Taxonomy" id="2599293"/>
    <lineage>
        <taxon>Bacteria</taxon>
        <taxon>Bacillati</taxon>
        <taxon>Actinomycetota</taxon>
        <taxon>Actinomycetes</taxon>
        <taxon>Micrococcales</taxon>
        <taxon>Microbacteriaceae</taxon>
        <taxon>Humibacter</taxon>
    </lineage>
</organism>
<dbReference type="AlphaFoldDB" id="A0A5B8M5A3"/>
<evidence type="ECO:0000259" key="1">
    <source>
        <dbReference type="Pfam" id="PF13460"/>
    </source>
</evidence>
<dbReference type="InterPro" id="IPR036291">
    <property type="entry name" value="NAD(P)-bd_dom_sf"/>
</dbReference>
<dbReference type="KEGG" id="huw:FPZ11_11900"/>
<proteinExistence type="predicted"/>
<feature type="domain" description="NAD(P)-binding" evidence="1">
    <location>
        <begin position="8"/>
        <end position="137"/>
    </location>
</feature>
<evidence type="ECO:0000313" key="2">
    <source>
        <dbReference type="EMBL" id="QDZ15371.1"/>
    </source>
</evidence>
<dbReference type="Proteomes" id="UP000320216">
    <property type="component" value="Chromosome"/>
</dbReference>
<dbReference type="InterPro" id="IPR051604">
    <property type="entry name" value="Ergot_Alk_Oxidoreductase"/>
</dbReference>
<dbReference type="SUPFAM" id="SSF51735">
    <property type="entry name" value="NAD(P)-binding Rossmann-fold domains"/>
    <property type="match status" value="1"/>
</dbReference>